<evidence type="ECO:0000259" key="7">
    <source>
        <dbReference type="Pfam" id="PF10277"/>
    </source>
</evidence>
<feature type="transmembrane region" description="Helical" evidence="6">
    <location>
        <begin position="201"/>
        <end position="219"/>
    </location>
</feature>
<keyword evidence="4 6" id="KW-1133">Transmembrane helix</keyword>
<keyword evidence="5 6" id="KW-0472">Membrane</keyword>
<dbReference type="InterPro" id="IPR050911">
    <property type="entry name" value="DRAM/TMEM150_Autophagy_Mod"/>
</dbReference>
<dbReference type="AlphaFoldDB" id="A0AA88MFR2"/>
<feature type="domain" description="CWH43-like N-terminal" evidence="7">
    <location>
        <begin position="9"/>
        <end position="224"/>
    </location>
</feature>
<comment type="subcellular location">
    <subcellularLocation>
        <location evidence="1">Endomembrane system</location>
        <topology evidence="1">Multi-pass membrane protein</topology>
    </subcellularLocation>
</comment>
<proteinExistence type="inferred from homology"/>
<evidence type="ECO:0000313" key="9">
    <source>
        <dbReference type="Proteomes" id="UP001187315"/>
    </source>
</evidence>
<dbReference type="GO" id="GO:0010506">
    <property type="term" value="P:regulation of autophagy"/>
    <property type="evidence" value="ECO:0007669"/>
    <property type="project" value="TreeGrafter"/>
</dbReference>
<dbReference type="PANTHER" id="PTHR21324">
    <property type="entry name" value="FASTING-INDUCIBLE INTEGRAL MEMBRANE PROTEIN TM6P1-RELATED"/>
    <property type="match status" value="1"/>
</dbReference>
<dbReference type="GO" id="GO:0012505">
    <property type="term" value="C:endomembrane system"/>
    <property type="evidence" value="ECO:0007669"/>
    <property type="project" value="UniProtKB-SubCell"/>
</dbReference>
<feature type="transmembrane region" description="Helical" evidence="6">
    <location>
        <begin position="95"/>
        <end position="114"/>
    </location>
</feature>
<dbReference type="EMBL" id="JAVHJS010000015">
    <property type="protein sequence ID" value="KAK2834664.1"/>
    <property type="molecule type" value="Genomic_DNA"/>
</dbReference>
<gene>
    <name evidence="8" type="ORF">Q7C36_015365</name>
</gene>
<comment type="caution">
    <text evidence="8">The sequence shown here is derived from an EMBL/GenBank/DDBJ whole genome shotgun (WGS) entry which is preliminary data.</text>
</comment>
<evidence type="ECO:0000256" key="3">
    <source>
        <dbReference type="ARBA" id="ARBA00022692"/>
    </source>
</evidence>
<protein>
    <recommendedName>
        <fullName evidence="7">CWH43-like N-terminal domain-containing protein</fullName>
    </recommendedName>
</protein>
<dbReference type="Pfam" id="PF10277">
    <property type="entry name" value="Frag1"/>
    <property type="match status" value="1"/>
</dbReference>
<evidence type="ECO:0000313" key="8">
    <source>
        <dbReference type="EMBL" id="KAK2834664.1"/>
    </source>
</evidence>
<feature type="transmembrane region" description="Helical" evidence="6">
    <location>
        <begin position="55"/>
        <end position="75"/>
    </location>
</feature>
<evidence type="ECO:0000256" key="4">
    <source>
        <dbReference type="ARBA" id="ARBA00022989"/>
    </source>
</evidence>
<feature type="transmembrane region" description="Helical" evidence="6">
    <location>
        <begin position="126"/>
        <end position="147"/>
    </location>
</feature>
<sequence>MVWFLEGLCFLPTFLVIWSSCTFILNYLIALGRGDVDVIFPYISDTGVAPPERCIFGLMATISALAGFATMFARYKFVQKLIEGRVAMSPCLNKAAFVLATLSCIGMCFVATFQETEMRTVHDIGASLFFICGMIYIILQTIISYKVHPYGSSKRTCHVRAVFSSVALLTVVITIISASFLKTQFHWTPEDQGYKLHVVSAASEWIAAFTFVFFFYTYIQEFKQFTLRVDVQLLEFT</sequence>
<keyword evidence="3 6" id="KW-0812">Transmembrane</keyword>
<reference evidence="8" key="1">
    <citation type="submission" date="2023-08" db="EMBL/GenBank/DDBJ databases">
        <title>Pelteobagrus vachellii genome.</title>
        <authorList>
            <person name="Liu H."/>
        </authorList>
    </citation>
    <scope>NUCLEOTIDE SEQUENCE</scope>
    <source>
        <strain evidence="8">PRFRI_2022a</strain>
        <tissue evidence="8">Muscle</tissue>
    </source>
</reference>
<dbReference type="GO" id="GO:0005764">
    <property type="term" value="C:lysosome"/>
    <property type="evidence" value="ECO:0007669"/>
    <property type="project" value="TreeGrafter"/>
</dbReference>
<evidence type="ECO:0000256" key="2">
    <source>
        <dbReference type="ARBA" id="ARBA00006565"/>
    </source>
</evidence>
<comment type="similarity">
    <text evidence="2">Belongs to the DRAM/TMEM150 family.</text>
</comment>
<evidence type="ECO:0000256" key="1">
    <source>
        <dbReference type="ARBA" id="ARBA00004127"/>
    </source>
</evidence>
<name>A0AA88MFR2_TACVA</name>
<organism evidence="8 9">
    <name type="scientific">Tachysurus vachellii</name>
    <name type="common">Darkbarbel catfish</name>
    <name type="synonym">Pelteobagrus vachellii</name>
    <dbReference type="NCBI Taxonomy" id="175792"/>
    <lineage>
        <taxon>Eukaryota</taxon>
        <taxon>Metazoa</taxon>
        <taxon>Chordata</taxon>
        <taxon>Craniata</taxon>
        <taxon>Vertebrata</taxon>
        <taxon>Euteleostomi</taxon>
        <taxon>Actinopterygii</taxon>
        <taxon>Neopterygii</taxon>
        <taxon>Teleostei</taxon>
        <taxon>Ostariophysi</taxon>
        <taxon>Siluriformes</taxon>
        <taxon>Bagridae</taxon>
        <taxon>Tachysurus</taxon>
    </lineage>
</organism>
<dbReference type="PANTHER" id="PTHR21324:SF11">
    <property type="entry name" value="DNA DAMAGE-REGULATED AUTOPHAGY MODULATOR PROTEIN 1"/>
    <property type="match status" value="1"/>
</dbReference>
<accession>A0AA88MFR2</accession>
<dbReference type="Proteomes" id="UP001187315">
    <property type="component" value="Unassembled WGS sequence"/>
</dbReference>
<feature type="transmembrane region" description="Helical" evidence="6">
    <location>
        <begin position="159"/>
        <end position="181"/>
    </location>
</feature>
<keyword evidence="9" id="KW-1185">Reference proteome</keyword>
<dbReference type="InterPro" id="IPR019402">
    <property type="entry name" value="CWH43_N"/>
</dbReference>
<evidence type="ECO:0000256" key="6">
    <source>
        <dbReference type="SAM" id="Phobius"/>
    </source>
</evidence>
<evidence type="ECO:0000256" key="5">
    <source>
        <dbReference type="ARBA" id="ARBA00023136"/>
    </source>
</evidence>
<feature type="transmembrane region" description="Helical" evidence="6">
    <location>
        <begin position="7"/>
        <end position="29"/>
    </location>
</feature>